<dbReference type="Pfam" id="PF05005">
    <property type="entry name" value="Ocnus"/>
    <property type="match status" value="1"/>
</dbReference>
<protein>
    <recommendedName>
        <fullName evidence="9">14 kDa phosphohistidine phosphatase</fullName>
    </recommendedName>
</protein>
<dbReference type="GO" id="GO:0030154">
    <property type="term" value="P:cell differentiation"/>
    <property type="evidence" value="ECO:0007669"/>
    <property type="project" value="UniProtKB-KW"/>
</dbReference>
<dbReference type="GO" id="GO:0007548">
    <property type="term" value="P:sex differentiation"/>
    <property type="evidence" value="ECO:0007669"/>
    <property type="project" value="UniProtKB-KW"/>
</dbReference>
<dbReference type="GO" id="GO:0005829">
    <property type="term" value="C:cytosol"/>
    <property type="evidence" value="ECO:0000318"/>
    <property type="project" value="GO_Central"/>
</dbReference>
<evidence type="ECO:0000256" key="4">
    <source>
        <dbReference type="ARBA" id="ARBA00022928"/>
    </source>
</evidence>
<evidence type="ECO:0000256" key="1">
    <source>
        <dbReference type="ARBA" id="ARBA00002508"/>
    </source>
</evidence>
<keyword evidence="8" id="KW-1185">Reference proteome</keyword>
<dbReference type="CTD" id="29085"/>
<dbReference type="RefSeq" id="XP_783577.1">
    <property type="nucleotide sequence ID" value="XM_778484.4"/>
</dbReference>
<name>A0A7M7RE46_STRPU</name>
<evidence type="ECO:0000256" key="3">
    <source>
        <dbReference type="ARBA" id="ARBA00022782"/>
    </source>
</evidence>
<evidence type="ECO:0000256" key="5">
    <source>
        <dbReference type="PIRSR" id="PIRSR607702-1"/>
    </source>
</evidence>
<keyword evidence="3" id="KW-0221">Differentiation</keyword>
<evidence type="ECO:0000313" key="7">
    <source>
        <dbReference type="EnsemblMetazoa" id="XP_783577"/>
    </source>
</evidence>
<evidence type="ECO:0000313" key="8">
    <source>
        <dbReference type="Proteomes" id="UP000007110"/>
    </source>
</evidence>
<dbReference type="OrthoDB" id="10249612at2759"/>
<dbReference type="Gene3D" id="3.50.20.20">
    <property type="entry name" value="Janus/Ocnus"/>
    <property type="match status" value="1"/>
</dbReference>
<proteinExistence type="inferred from homology"/>
<evidence type="ECO:0000256" key="6">
    <source>
        <dbReference type="PIRSR" id="PIRSR607702-2"/>
    </source>
</evidence>
<dbReference type="InterPro" id="IPR038596">
    <property type="entry name" value="Janus_sf"/>
</dbReference>
<evidence type="ECO:0008006" key="9">
    <source>
        <dbReference type="Google" id="ProtNLM"/>
    </source>
</evidence>
<dbReference type="OMA" id="VRGYSWA"/>
<reference evidence="7" key="2">
    <citation type="submission" date="2021-01" db="UniProtKB">
        <authorList>
            <consortium name="EnsemblMetazoa"/>
        </authorList>
    </citation>
    <scope>IDENTIFICATION</scope>
</reference>
<dbReference type="KEGG" id="spu:578308"/>
<reference evidence="8" key="1">
    <citation type="submission" date="2015-02" db="EMBL/GenBank/DDBJ databases">
        <title>Genome sequencing for Strongylocentrotus purpuratus.</title>
        <authorList>
            <person name="Murali S."/>
            <person name="Liu Y."/>
            <person name="Vee V."/>
            <person name="English A."/>
            <person name="Wang M."/>
            <person name="Skinner E."/>
            <person name="Han Y."/>
            <person name="Muzny D.M."/>
            <person name="Worley K.C."/>
            <person name="Gibbs R.A."/>
        </authorList>
    </citation>
    <scope>NUCLEOTIDE SEQUENCE</scope>
</reference>
<dbReference type="GeneID" id="578308"/>
<dbReference type="GO" id="GO:0101006">
    <property type="term" value="F:protein histidine phosphatase activity"/>
    <property type="evidence" value="ECO:0000318"/>
    <property type="project" value="GO_Central"/>
</dbReference>
<dbReference type="PANTHER" id="PTHR12258:SF5">
    <property type="entry name" value="BCDNA.GH02250-RELATED"/>
    <property type="match status" value="1"/>
</dbReference>
<dbReference type="FunFam" id="3.50.20.20:FF:000001">
    <property type="entry name" value="14 kDa phosphohistidine phosphatase"/>
    <property type="match status" value="1"/>
</dbReference>
<feature type="binding site" evidence="6">
    <location>
        <position position="21"/>
    </location>
    <ligand>
        <name>substrate</name>
    </ligand>
</feature>
<dbReference type="InterPro" id="IPR007702">
    <property type="entry name" value="Janus"/>
</dbReference>
<dbReference type="Proteomes" id="UP000007110">
    <property type="component" value="Unassembled WGS sequence"/>
</dbReference>
<dbReference type="SUPFAM" id="SSF143724">
    <property type="entry name" value="PHP14-like"/>
    <property type="match status" value="1"/>
</dbReference>
<comment type="function">
    <text evidence="1">JanA and janB regulate somatic sex differentiation.</text>
</comment>
<dbReference type="InParanoid" id="A0A7M7RE46"/>
<accession>A0A7M7RE46</accession>
<keyword evidence="4" id="KW-0726">Sexual differentiation</keyword>
<dbReference type="AlphaFoldDB" id="A0A7M7RE46"/>
<sequence>MALAALGRVDDVDIEASGKFKYILIQLSVGDQTKYIVRGYSHCGYHADIYDEVTPALEKQGINCSCPGGGRIEHDKNAKTILVYGYSMGFGQADHSIAVKILQKKFPDYTSIKSSNEGY</sequence>
<feature type="active site" description="Proton acceptor" evidence="5">
    <location>
        <position position="46"/>
    </location>
</feature>
<evidence type="ECO:0000256" key="2">
    <source>
        <dbReference type="ARBA" id="ARBA00010971"/>
    </source>
</evidence>
<organism evidence="7 8">
    <name type="scientific">Strongylocentrotus purpuratus</name>
    <name type="common">Purple sea urchin</name>
    <dbReference type="NCBI Taxonomy" id="7668"/>
    <lineage>
        <taxon>Eukaryota</taxon>
        <taxon>Metazoa</taxon>
        <taxon>Echinodermata</taxon>
        <taxon>Eleutherozoa</taxon>
        <taxon>Echinozoa</taxon>
        <taxon>Echinoidea</taxon>
        <taxon>Euechinoidea</taxon>
        <taxon>Echinacea</taxon>
        <taxon>Camarodonta</taxon>
        <taxon>Echinidea</taxon>
        <taxon>Strongylocentrotidae</taxon>
        <taxon>Strongylocentrotus</taxon>
    </lineage>
</organism>
<comment type="similarity">
    <text evidence="2">Belongs to the janus family.</text>
</comment>
<dbReference type="PANTHER" id="PTHR12258">
    <property type="entry name" value="JANUS-A/JANUS-B"/>
    <property type="match status" value="1"/>
</dbReference>
<dbReference type="EnsemblMetazoa" id="XM_778484">
    <property type="protein sequence ID" value="XP_783577"/>
    <property type="gene ID" value="LOC578308"/>
</dbReference>
<dbReference type="FunCoup" id="A0A7M7RE46">
    <property type="interactions" value="2218"/>
</dbReference>